<accession>A0A2G8RCZ8</accession>
<keyword evidence="3" id="KW-1185">Reference proteome</keyword>
<dbReference type="EMBL" id="AWWI01000100">
    <property type="protein sequence ID" value="PIL19456.1"/>
    <property type="molecule type" value="Genomic_DNA"/>
</dbReference>
<dbReference type="Proteomes" id="UP000231259">
    <property type="component" value="Unassembled WGS sequence"/>
</dbReference>
<proteinExistence type="predicted"/>
<dbReference type="SUPFAM" id="SSF110849">
    <property type="entry name" value="ParB/Sulfiredoxin"/>
    <property type="match status" value="1"/>
</dbReference>
<dbReference type="AlphaFoldDB" id="A0A2G8RCZ8"/>
<dbReference type="RefSeq" id="WP_099911624.1">
    <property type="nucleotide sequence ID" value="NZ_AWWI01000100.1"/>
</dbReference>
<protein>
    <recommendedName>
        <fullName evidence="1">ParB-like N-terminal domain-containing protein</fullName>
    </recommendedName>
</protein>
<evidence type="ECO:0000259" key="1">
    <source>
        <dbReference type="SMART" id="SM00470"/>
    </source>
</evidence>
<comment type="caution">
    <text evidence="2">The sequence shown here is derived from an EMBL/GenBank/DDBJ whole genome shotgun (WGS) entry which is preliminary data.</text>
</comment>
<organism evidence="2 3">
    <name type="scientific">Puniceibacterium antarcticum</name>
    <dbReference type="NCBI Taxonomy" id="1206336"/>
    <lineage>
        <taxon>Bacteria</taxon>
        <taxon>Pseudomonadati</taxon>
        <taxon>Pseudomonadota</taxon>
        <taxon>Alphaproteobacteria</taxon>
        <taxon>Rhodobacterales</taxon>
        <taxon>Paracoccaceae</taxon>
        <taxon>Puniceibacterium</taxon>
    </lineage>
</organism>
<dbReference type="SMART" id="SM00470">
    <property type="entry name" value="ParB"/>
    <property type="match status" value="1"/>
</dbReference>
<sequence length="260" mass="29853">MTTAEQRLTRSAQRTVKLDDIHTRPDTFQYRDREYENHHVEEIADVLQRKGRVDRIDLWKDPESGELVVLDGHHRLEAHRRVGMSKVPAVIFEGAEEAARLHALQENAKARLPMTASEKNNATWRLVCQVRDDGEYVYSKKALVKNAGAADGTVGNMRRTRTRLLEADKPLPETWWGALAELKDAAGKDLTDDDRDAMIDERARRLDDRVGKDIANMAEIQIEAVIKMLEKRLGQKTRILADWWREDLDETDGDLEDCPF</sequence>
<feature type="domain" description="ParB-like N-terminal" evidence="1">
    <location>
        <begin position="14"/>
        <end position="108"/>
    </location>
</feature>
<reference evidence="2 3" key="1">
    <citation type="submission" date="2013-09" db="EMBL/GenBank/DDBJ databases">
        <title>Genome sequencing of Phaeobacter antarcticus sp. nov. SM1211.</title>
        <authorList>
            <person name="Zhang X.-Y."/>
            <person name="Liu C."/>
            <person name="Chen X.-L."/>
            <person name="Xie B.-B."/>
            <person name="Qin Q.-L."/>
            <person name="Rong J.-C."/>
            <person name="Zhang Y.-Z."/>
        </authorList>
    </citation>
    <scope>NUCLEOTIDE SEQUENCE [LARGE SCALE GENOMIC DNA]</scope>
    <source>
        <strain evidence="2 3">SM1211</strain>
    </source>
</reference>
<gene>
    <name evidence="2" type="ORF">P775_15060</name>
</gene>
<dbReference type="InterPro" id="IPR003115">
    <property type="entry name" value="ParB_N"/>
</dbReference>
<evidence type="ECO:0000313" key="3">
    <source>
        <dbReference type="Proteomes" id="UP000231259"/>
    </source>
</evidence>
<name>A0A2G8RCZ8_9RHOB</name>
<dbReference type="OrthoDB" id="7353482at2"/>
<evidence type="ECO:0000313" key="2">
    <source>
        <dbReference type="EMBL" id="PIL19456.1"/>
    </source>
</evidence>
<dbReference type="InterPro" id="IPR036086">
    <property type="entry name" value="ParB/Sulfiredoxin_sf"/>
</dbReference>
<dbReference type="Pfam" id="PF02195">
    <property type="entry name" value="ParB_N"/>
    <property type="match status" value="1"/>
</dbReference>
<dbReference type="Gene3D" id="3.90.1530.10">
    <property type="entry name" value="Conserved hypothetical protein from pyrococcus furiosus pfu- 392566-001, ParB domain"/>
    <property type="match status" value="1"/>
</dbReference>